<gene>
    <name evidence="1" type="ORF">D3218_01785</name>
</gene>
<dbReference type="Gene3D" id="2.30.110.10">
    <property type="entry name" value="Electron Transport, Fmn-binding Protein, Chain A"/>
    <property type="match status" value="1"/>
</dbReference>
<evidence type="ECO:0000313" key="2">
    <source>
        <dbReference type="Proteomes" id="UP000265750"/>
    </source>
</evidence>
<dbReference type="SUPFAM" id="SSF50475">
    <property type="entry name" value="FMN-binding split barrel"/>
    <property type="match status" value="1"/>
</dbReference>
<dbReference type="PANTHER" id="PTHR39336:SF1">
    <property type="entry name" value="PYRIDOXAMINE PHOSPHATE OXIDASE FAMILY PROTEIN (AFU_ORTHOLOGUE AFUA_6G11440)"/>
    <property type="match status" value="1"/>
</dbReference>
<proteinExistence type="predicted"/>
<accession>A0A3A1WR34</accession>
<dbReference type="InterPro" id="IPR012349">
    <property type="entry name" value="Split_barrel_FMN-bd"/>
</dbReference>
<keyword evidence="2" id="KW-1185">Reference proteome</keyword>
<dbReference type="AlphaFoldDB" id="A0A3A1WR34"/>
<dbReference type="OrthoDB" id="115989at2"/>
<dbReference type="RefSeq" id="WP_119538172.1">
    <property type="nucleotide sequence ID" value="NZ_QYRN01000001.1"/>
</dbReference>
<organism evidence="1 2">
    <name type="scientific">Aureimonas flava</name>
    <dbReference type="NCBI Taxonomy" id="2320271"/>
    <lineage>
        <taxon>Bacteria</taxon>
        <taxon>Pseudomonadati</taxon>
        <taxon>Pseudomonadota</taxon>
        <taxon>Alphaproteobacteria</taxon>
        <taxon>Hyphomicrobiales</taxon>
        <taxon>Aurantimonadaceae</taxon>
        <taxon>Aureimonas</taxon>
    </lineage>
</organism>
<dbReference type="EMBL" id="QYRN01000001">
    <property type="protein sequence ID" value="RIY03514.1"/>
    <property type="molecule type" value="Genomic_DNA"/>
</dbReference>
<dbReference type="Proteomes" id="UP000265750">
    <property type="component" value="Unassembled WGS sequence"/>
</dbReference>
<comment type="caution">
    <text evidence="1">The sequence shown here is derived from an EMBL/GenBank/DDBJ whole genome shotgun (WGS) entry which is preliminary data.</text>
</comment>
<name>A0A3A1WR34_9HYPH</name>
<evidence type="ECO:0000313" key="1">
    <source>
        <dbReference type="EMBL" id="RIY03514.1"/>
    </source>
</evidence>
<protein>
    <submittedName>
        <fullName evidence="1">Pyridoxamine 5'-phosphate oxidase family protein</fullName>
    </submittedName>
</protein>
<sequence>MAKQFDRIEPAHREMMARQAIFFMGSSAGDSRVNIPPRSTAHFHVLGDLAVAYLDLTGSGSETAAHARAGGRATIMFCTFEGPPQILRLYGRPRIAFRGSPDYRAFVAERYPQGEPAGARQVVTIDLDLVQTSCGYAVPLFEHVGERPVLDRWAEAKGEEGLEAYRREKNMESIDGLPTGLGEA</sequence>
<reference evidence="2" key="1">
    <citation type="submission" date="2018-09" db="EMBL/GenBank/DDBJ databases">
        <authorList>
            <person name="Tuo L."/>
        </authorList>
    </citation>
    <scope>NUCLEOTIDE SEQUENCE [LARGE SCALE GENOMIC DNA]</scope>
    <source>
        <strain evidence="2">M2BS4Y-1</strain>
    </source>
</reference>
<dbReference type="PANTHER" id="PTHR39336">
    <property type="entry name" value="PYRIDOXAMINE PHOSPHATE OXIDASE FAMILY PROTEIN (AFU_ORTHOLOGUE AFUA_6G11440)"/>
    <property type="match status" value="1"/>
</dbReference>